<dbReference type="AlphaFoldDB" id="A0A367EI80"/>
<dbReference type="Proteomes" id="UP000253094">
    <property type="component" value="Unassembled WGS sequence"/>
</dbReference>
<proteinExistence type="predicted"/>
<reference evidence="2 3" key="1">
    <citation type="submission" date="2018-06" db="EMBL/GenBank/DDBJ databases">
        <title>Sphaerisporangium craniellae sp. nov., isolated from a marine sponge in the South China Sea.</title>
        <authorList>
            <person name="Li L."/>
        </authorList>
    </citation>
    <scope>NUCLEOTIDE SEQUENCE [LARGE SCALE GENOMIC DNA]</scope>
    <source>
        <strain evidence="2 3">CCTCC AA 208026</strain>
    </source>
</reference>
<name>A0A367EI80_9ACTN</name>
<dbReference type="RefSeq" id="WP_114034031.1">
    <property type="nucleotide sequence ID" value="NZ_QOIL01000040.1"/>
</dbReference>
<organism evidence="2 3">
    <name type="scientific">Sphaerisporangium album</name>
    <dbReference type="NCBI Taxonomy" id="509200"/>
    <lineage>
        <taxon>Bacteria</taxon>
        <taxon>Bacillati</taxon>
        <taxon>Actinomycetota</taxon>
        <taxon>Actinomycetes</taxon>
        <taxon>Streptosporangiales</taxon>
        <taxon>Streptosporangiaceae</taxon>
        <taxon>Sphaerisporangium</taxon>
    </lineage>
</organism>
<keyword evidence="3" id="KW-1185">Reference proteome</keyword>
<accession>A0A367EI80</accession>
<evidence type="ECO:0000256" key="1">
    <source>
        <dbReference type="SAM" id="MobiDB-lite"/>
    </source>
</evidence>
<sequence length="105" mass="11095">MASATTLSPPVQHALDRVATAHYTLQPDGSTLPQTSPASVDPWPTTPRRSPGGLPAPWLRSAPIGPGDDLFCHLITARRQGAGPLTDHDHAADFYAYLLASGPMD</sequence>
<comment type="caution">
    <text evidence="2">The sequence shown here is derived from an EMBL/GenBank/DDBJ whole genome shotgun (WGS) entry which is preliminary data.</text>
</comment>
<feature type="compositionally biased region" description="Polar residues" evidence="1">
    <location>
        <begin position="27"/>
        <end position="38"/>
    </location>
</feature>
<feature type="region of interest" description="Disordered" evidence="1">
    <location>
        <begin position="26"/>
        <end position="57"/>
    </location>
</feature>
<protein>
    <submittedName>
        <fullName evidence="2">Uncharacterized protein</fullName>
    </submittedName>
</protein>
<gene>
    <name evidence="2" type="ORF">DQ384_39575</name>
</gene>
<evidence type="ECO:0000313" key="3">
    <source>
        <dbReference type="Proteomes" id="UP000253094"/>
    </source>
</evidence>
<evidence type="ECO:0000313" key="2">
    <source>
        <dbReference type="EMBL" id="RCG17798.1"/>
    </source>
</evidence>
<dbReference type="EMBL" id="QOIL01000040">
    <property type="protein sequence ID" value="RCG17798.1"/>
    <property type="molecule type" value="Genomic_DNA"/>
</dbReference>